<keyword evidence="3" id="KW-1185">Reference proteome</keyword>
<comment type="caution">
    <text evidence="2">The sequence shown here is derived from an EMBL/GenBank/DDBJ whole genome shotgun (WGS) entry which is preliminary data.</text>
</comment>
<accession>A0ABW9IZU9</accession>
<evidence type="ECO:0000256" key="1">
    <source>
        <dbReference type="SAM" id="Phobius"/>
    </source>
</evidence>
<keyword evidence="1" id="KW-0812">Transmembrane</keyword>
<feature type="transmembrane region" description="Helical" evidence="1">
    <location>
        <begin position="35"/>
        <end position="54"/>
    </location>
</feature>
<reference evidence="2 3" key="1">
    <citation type="submission" date="2024-12" db="EMBL/GenBank/DDBJ databases">
        <title>Forecasting of Potato common scab and diversities of Pathogenic streptomyces spp. in china.</title>
        <authorList>
            <person name="Handique U."/>
            <person name="Wu J."/>
        </authorList>
    </citation>
    <scope>NUCLEOTIDE SEQUENCE [LARGE SCALE GENOMIC DNA]</scope>
    <source>
        <strain evidence="2 3">ZRIMU1585</strain>
    </source>
</reference>
<feature type="non-terminal residue" evidence="2">
    <location>
        <position position="1"/>
    </location>
</feature>
<evidence type="ECO:0000313" key="3">
    <source>
        <dbReference type="Proteomes" id="UP001631993"/>
    </source>
</evidence>
<dbReference type="EMBL" id="JBJVNE010000630">
    <property type="protein sequence ID" value="MFM9653949.1"/>
    <property type="molecule type" value="Genomic_DNA"/>
</dbReference>
<proteinExistence type="predicted"/>
<protein>
    <recommendedName>
        <fullName evidence="4">MFS transporter</fullName>
    </recommendedName>
</protein>
<dbReference type="Proteomes" id="UP001631993">
    <property type="component" value="Unassembled WGS sequence"/>
</dbReference>
<evidence type="ECO:0000313" key="2">
    <source>
        <dbReference type="EMBL" id="MFM9653949.1"/>
    </source>
</evidence>
<organism evidence="2 3">
    <name type="scientific">Streptomyces galilaeus</name>
    <dbReference type="NCBI Taxonomy" id="33899"/>
    <lineage>
        <taxon>Bacteria</taxon>
        <taxon>Bacillati</taxon>
        <taxon>Actinomycetota</taxon>
        <taxon>Actinomycetes</taxon>
        <taxon>Kitasatosporales</taxon>
        <taxon>Streptomycetaceae</taxon>
        <taxon>Streptomyces</taxon>
    </lineage>
</organism>
<keyword evidence="1" id="KW-1133">Transmembrane helix</keyword>
<keyword evidence="1" id="KW-0472">Membrane</keyword>
<evidence type="ECO:0008006" key="4">
    <source>
        <dbReference type="Google" id="ProtNLM"/>
    </source>
</evidence>
<name>A0ABW9IZU9_STRGJ</name>
<sequence>SAVNNAVSRIAGLLSIAAVSAVAGGALNLDGFHRAAIFTAVLMLLGAATSFLGIRNHLSRRD</sequence>
<gene>
    <name evidence="2" type="ORF">ACKI1S_49300</name>
</gene>
<feature type="transmembrane region" description="Helical" evidence="1">
    <location>
        <begin position="12"/>
        <end position="29"/>
    </location>
</feature>